<evidence type="ECO:0000313" key="2">
    <source>
        <dbReference type="EMBL" id="KZV06737.1"/>
    </source>
</evidence>
<reference evidence="2 3" key="1">
    <citation type="journal article" date="2015" name="Proc. Natl. Acad. Sci. U.S.A.">
        <title>The resurrection genome of Boea hygrometrica: A blueprint for survival of dehydration.</title>
        <authorList>
            <person name="Xiao L."/>
            <person name="Yang G."/>
            <person name="Zhang L."/>
            <person name="Yang X."/>
            <person name="Zhao S."/>
            <person name="Ji Z."/>
            <person name="Zhou Q."/>
            <person name="Hu M."/>
            <person name="Wang Y."/>
            <person name="Chen M."/>
            <person name="Xu Y."/>
            <person name="Jin H."/>
            <person name="Xiao X."/>
            <person name="Hu G."/>
            <person name="Bao F."/>
            <person name="Hu Y."/>
            <person name="Wan P."/>
            <person name="Li L."/>
            <person name="Deng X."/>
            <person name="Kuang T."/>
            <person name="Xiang C."/>
            <person name="Zhu J.K."/>
            <person name="Oliver M.J."/>
            <person name="He Y."/>
        </authorList>
    </citation>
    <scope>NUCLEOTIDE SEQUENCE [LARGE SCALE GENOMIC DNA]</scope>
    <source>
        <strain evidence="3">cv. XS01</strain>
    </source>
</reference>
<feature type="region of interest" description="Disordered" evidence="1">
    <location>
        <begin position="1"/>
        <end position="33"/>
    </location>
</feature>
<feature type="compositionally biased region" description="Polar residues" evidence="1">
    <location>
        <begin position="20"/>
        <end position="29"/>
    </location>
</feature>
<dbReference type="Proteomes" id="UP000250235">
    <property type="component" value="Unassembled WGS sequence"/>
</dbReference>
<name>A0A2Z6ZV41_9LAMI</name>
<feature type="compositionally biased region" description="Polar residues" evidence="1">
    <location>
        <begin position="1"/>
        <end position="10"/>
    </location>
</feature>
<accession>A0A2Z6ZV41</accession>
<dbReference type="EMBL" id="KV063654">
    <property type="protein sequence ID" value="KZV06737.1"/>
    <property type="molecule type" value="Genomic_DNA"/>
</dbReference>
<sequence length="152" mass="15921">MKTSIASSRATGEAAPPGQRATSSATSRPSWHKEAAHYHSTIAGRSCAMREVVHAHAAMASSGAPPPMAAAGGQFQTFDFQSEKLRMFSVLPRWHLCLAPTGVSRTRLFSVDCGRYANTAGRNSGEVGGGGGQRRAAHGGGVFEVEEATDYA</sequence>
<protein>
    <submittedName>
        <fullName evidence="2">Uncharacterized protein</fullName>
    </submittedName>
</protein>
<gene>
    <name evidence="2" type="ORF">F511_45780</name>
</gene>
<dbReference type="AlphaFoldDB" id="A0A2Z6ZV41"/>
<evidence type="ECO:0000313" key="3">
    <source>
        <dbReference type="Proteomes" id="UP000250235"/>
    </source>
</evidence>
<evidence type="ECO:0000256" key="1">
    <source>
        <dbReference type="SAM" id="MobiDB-lite"/>
    </source>
</evidence>
<keyword evidence="3" id="KW-1185">Reference proteome</keyword>
<proteinExistence type="predicted"/>
<organism evidence="2 3">
    <name type="scientific">Dorcoceras hygrometricum</name>
    <dbReference type="NCBI Taxonomy" id="472368"/>
    <lineage>
        <taxon>Eukaryota</taxon>
        <taxon>Viridiplantae</taxon>
        <taxon>Streptophyta</taxon>
        <taxon>Embryophyta</taxon>
        <taxon>Tracheophyta</taxon>
        <taxon>Spermatophyta</taxon>
        <taxon>Magnoliopsida</taxon>
        <taxon>eudicotyledons</taxon>
        <taxon>Gunneridae</taxon>
        <taxon>Pentapetalae</taxon>
        <taxon>asterids</taxon>
        <taxon>lamiids</taxon>
        <taxon>Lamiales</taxon>
        <taxon>Gesneriaceae</taxon>
        <taxon>Didymocarpoideae</taxon>
        <taxon>Trichosporeae</taxon>
        <taxon>Loxocarpinae</taxon>
        <taxon>Dorcoceras</taxon>
    </lineage>
</organism>